<name>A0A380WKE7_AMIAI</name>
<dbReference type="Gene3D" id="3.40.250.10">
    <property type="entry name" value="Rhodanese-like domain"/>
    <property type="match status" value="2"/>
</dbReference>
<evidence type="ECO:0000256" key="3">
    <source>
        <dbReference type="SAM" id="SignalP"/>
    </source>
</evidence>
<dbReference type="GO" id="GO:0004792">
    <property type="term" value="F:thiosulfate-cyanide sulfurtransferase activity"/>
    <property type="evidence" value="ECO:0007669"/>
    <property type="project" value="UniProtKB-EC"/>
</dbReference>
<sequence length="307" mass="31960">MRFSLLAAVITAGLAFATGAQAERLTDKPLVDAAWLKSNLGNKSLVVIDVRDAAKDGANPYAKGHVPGAVSAPYATAGWRAEVNGVPGMLPPLETITKTIGDLGVSNDSHVVIVPNGTDSSEFGGATRVYWTFKVLGHDAVSILDGGARAWEAAGGELATDVAKPAAVAFKGELKQALLATTADVEKARAEGIKLIDGRPAAQFKGEAKSPVVRVAGTIPGSKNLENSKLYDADKASFASKETVGSLSQSVGLAKDEQNIAFCNTGHWASVVWFGLSEIEGNKNTKMYDGSMAEWAADPARPVQPGN</sequence>
<keyword evidence="3" id="KW-0732">Signal</keyword>
<dbReference type="InterPro" id="IPR036873">
    <property type="entry name" value="Rhodanese-like_dom_sf"/>
</dbReference>
<keyword evidence="1 5" id="KW-0808">Transferase</keyword>
<dbReference type="AlphaFoldDB" id="A0A380WKE7"/>
<organism evidence="5 6">
    <name type="scientific">Aminobacter aminovorans</name>
    <name type="common">Chelatobacter heintzii</name>
    <dbReference type="NCBI Taxonomy" id="83263"/>
    <lineage>
        <taxon>Bacteria</taxon>
        <taxon>Pseudomonadati</taxon>
        <taxon>Pseudomonadota</taxon>
        <taxon>Alphaproteobacteria</taxon>
        <taxon>Hyphomicrobiales</taxon>
        <taxon>Phyllobacteriaceae</taxon>
        <taxon>Aminobacter</taxon>
    </lineage>
</organism>
<evidence type="ECO:0000256" key="2">
    <source>
        <dbReference type="ARBA" id="ARBA00022737"/>
    </source>
</evidence>
<gene>
    <name evidence="5" type="primary">cysA_1</name>
    <name evidence="5" type="ORF">NCTC10684_01964</name>
</gene>
<dbReference type="Proteomes" id="UP000254701">
    <property type="component" value="Unassembled WGS sequence"/>
</dbReference>
<dbReference type="PROSITE" id="PS50206">
    <property type="entry name" value="RHODANESE_3"/>
    <property type="match status" value="2"/>
</dbReference>
<dbReference type="CDD" id="cd01448">
    <property type="entry name" value="TST_Repeat_1"/>
    <property type="match status" value="1"/>
</dbReference>
<dbReference type="OrthoDB" id="9781034at2"/>
<dbReference type="EC" id="2.8.1.1" evidence="5"/>
<evidence type="ECO:0000256" key="1">
    <source>
        <dbReference type="ARBA" id="ARBA00022679"/>
    </source>
</evidence>
<feature type="chain" id="PRO_5016565769" evidence="3">
    <location>
        <begin position="23"/>
        <end position="307"/>
    </location>
</feature>
<keyword evidence="2" id="KW-0677">Repeat</keyword>
<evidence type="ECO:0000313" key="6">
    <source>
        <dbReference type="Proteomes" id="UP000254701"/>
    </source>
</evidence>
<feature type="domain" description="Rhodanese" evidence="4">
    <location>
        <begin position="41"/>
        <end position="160"/>
    </location>
</feature>
<feature type="domain" description="Rhodanese" evidence="4">
    <location>
        <begin position="189"/>
        <end position="304"/>
    </location>
</feature>
<evidence type="ECO:0000313" key="5">
    <source>
        <dbReference type="EMBL" id="SUU88736.1"/>
    </source>
</evidence>
<dbReference type="EMBL" id="UFSM01000001">
    <property type="protein sequence ID" value="SUU88736.1"/>
    <property type="molecule type" value="Genomic_DNA"/>
</dbReference>
<dbReference type="PANTHER" id="PTHR11364">
    <property type="entry name" value="THIOSULFATE SULFERTANSFERASE"/>
    <property type="match status" value="1"/>
</dbReference>
<dbReference type="SMART" id="SM00450">
    <property type="entry name" value="RHOD"/>
    <property type="match status" value="2"/>
</dbReference>
<evidence type="ECO:0000259" key="4">
    <source>
        <dbReference type="PROSITE" id="PS50206"/>
    </source>
</evidence>
<dbReference type="PANTHER" id="PTHR11364:SF27">
    <property type="entry name" value="SULFURTRANSFERASE"/>
    <property type="match status" value="1"/>
</dbReference>
<dbReference type="RefSeq" id="WP_115731027.1">
    <property type="nucleotide sequence ID" value="NZ_BAAAVY010000019.1"/>
</dbReference>
<dbReference type="InterPro" id="IPR045078">
    <property type="entry name" value="TST/MPST-like"/>
</dbReference>
<reference evidence="5 6" key="1">
    <citation type="submission" date="2018-06" db="EMBL/GenBank/DDBJ databases">
        <authorList>
            <consortium name="Pathogen Informatics"/>
            <person name="Doyle S."/>
        </authorList>
    </citation>
    <scope>NUCLEOTIDE SEQUENCE [LARGE SCALE GENOMIC DNA]</scope>
    <source>
        <strain evidence="5 6">NCTC10684</strain>
    </source>
</reference>
<proteinExistence type="predicted"/>
<dbReference type="InterPro" id="IPR001763">
    <property type="entry name" value="Rhodanese-like_dom"/>
</dbReference>
<feature type="signal peptide" evidence="3">
    <location>
        <begin position="1"/>
        <end position="22"/>
    </location>
</feature>
<dbReference type="SUPFAM" id="SSF52821">
    <property type="entry name" value="Rhodanese/Cell cycle control phosphatase"/>
    <property type="match status" value="2"/>
</dbReference>
<dbReference type="Pfam" id="PF00581">
    <property type="entry name" value="Rhodanese"/>
    <property type="match status" value="2"/>
</dbReference>
<accession>A0A380WKE7</accession>
<protein>
    <submittedName>
        <fullName evidence="5">Thiosulfate sulfurtransferase</fullName>
        <ecNumber evidence="5">2.8.1.1</ecNumber>
    </submittedName>
</protein>